<gene>
    <name evidence="1" type="ORF">ACFSJD_08460</name>
</gene>
<keyword evidence="2" id="KW-1185">Reference proteome</keyword>
<protein>
    <submittedName>
        <fullName evidence="1">Leader peptide</fullName>
    </submittedName>
</protein>
<dbReference type="EMBL" id="JBHUCO010000009">
    <property type="protein sequence ID" value="MFD1517516.1"/>
    <property type="molecule type" value="Genomic_DNA"/>
</dbReference>
<organism evidence="1 2">
    <name type="scientific">Pseudonocardia yunnanensis</name>
    <dbReference type="NCBI Taxonomy" id="58107"/>
    <lineage>
        <taxon>Bacteria</taxon>
        <taxon>Bacillati</taxon>
        <taxon>Actinomycetota</taxon>
        <taxon>Actinomycetes</taxon>
        <taxon>Pseudonocardiales</taxon>
        <taxon>Pseudonocardiaceae</taxon>
        <taxon>Pseudonocardia</taxon>
    </lineage>
</organism>
<reference evidence="2" key="1">
    <citation type="journal article" date="2019" name="Int. J. Syst. Evol. Microbiol.">
        <title>The Global Catalogue of Microorganisms (GCM) 10K type strain sequencing project: providing services to taxonomists for standard genome sequencing and annotation.</title>
        <authorList>
            <consortium name="The Broad Institute Genomics Platform"/>
            <consortium name="The Broad Institute Genome Sequencing Center for Infectious Disease"/>
            <person name="Wu L."/>
            <person name="Ma J."/>
        </authorList>
    </citation>
    <scope>NUCLEOTIDE SEQUENCE [LARGE SCALE GENOMIC DNA]</scope>
    <source>
        <strain evidence="2">CCM 7043</strain>
    </source>
</reference>
<accession>A0ABW4EPD6</accession>
<evidence type="ECO:0000313" key="1">
    <source>
        <dbReference type="EMBL" id="MFD1517516.1"/>
    </source>
</evidence>
<dbReference type="NCBIfam" id="NF042934">
    <property type="entry name" value="cis_reg_atten"/>
    <property type="match status" value="1"/>
</dbReference>
<dbReference type="RefSeq" id="WP_344721067.1">
    <property type="nucleotide sequence ID" value="NZ_BAAAUS010000007.1"/>
</dbReference>
<name>A0ABW4EPD6_9PSEU</name>
<evidence type="ECO:0000313" key="2">
    <source>
        <dbReference type="Proteomes" id="UP001597114"/>
    </source>
</evidence>
<sequence length="30" mass="3292">MSPALLVQRRHVDLLRVVSAACRASLSRSV</sequence>
<comment type="caution">
    <text evidence="1">The sequence shown here is derived from an EMBL/GenBank/DDBJ whole genome shotgun (WGS) entry which is preliminary data.</text>
</comment>
<proteinExistence type="predicted"/>
<dbReference type="Proteomes" id="UP001597114">
    <property type="component" value="Unassembled WGS sequence"/>
</dbReference>
<dbReference type="InterPro" id="IPR049979">
    <property type="entry name" value="Cys_resp_CS_actino"/>
</dbReference>